<sequence>MDCKALLVCKPIYDFKELLKDYGFLHCHLSHLVNRKWITSGKKEFGDF</sequence>
<evidence type="ECO:0000313" key="3">
    <source>
        <dbReference type="Proteomes" id="UP000323994"/>
    </source>
</evidence>
<dbReference type="InterPro" id="IPR007492">
    <property type="entry name" value="LytTR_DNA-bd_dom"/>
</dbReference>
<accession>A0A5M8QYL3</accession>
<dbReference type="PROSITE" id="PS50930">
    <property type="entry name" value="HTH_LYTTR"/>
    <property type="match status" value="1"/>
</dbReference>
<feature type="domain" description="HTH LytTR-type" evidence="1">
    <location>
        <begin position="1"/>
        <end position="48"/>
    </location>
</feature>
<comment type="caution">
    <text evidence="2">The sequence shown here is derived from an EMBL/GenBank/DDBJ whole genome shotgun (WGS) entry which is preliminary data.</text>
</comment>
<dbReference type="AlphaFoldDB" id="A0A5M8QYL3"/>
<proteinExistence type="predicted"/>
<evidence type="ECO:0000259" key="1">
    <source>
        <dbReference type="PROSITE" id="PS50930"/>
    </source>
</evidence>
<reference evidence="2 3" key="1">
    <citation type="submission" date="2019-05" db="EMBL/GenBank/DDBJ databases">
        <authorList>
            <person name="Qu J.-H."/>
        </authorList>
    </citation>
    <scope>NUCLEOTIDE SEQUENCE [LARGE SCALE GENOMIC DNA]</scope>
    <source>
        <strain evidence="2 3">NS28</strain>
    </source>
</reference>
<name>A0A5M8QYL3_9BACT</name>
<dbReference type="Pfam" id="PF04397">
    <property type="entry name" value="LytTR"/>
    <property type="match status" value="1"/>
</dbReference>
<dbReference type="EMBL" id="VBSN01000038">
    <property type="protein sequence ID" value="KAA6439503.1"/>
    <property type="molecule type" value="Genomic_DNA"/>
</dbReference>
<organism evidence="2 3">
    <name type="scientific">Dyadobacter flavalbus</name>
    <dbReference type="NCBI Taxonomy" id="2579942"/>
    <lineage>
        <taxon>Bacteria</taxon>
        <taxon>Pseudomonadati</taxon>
        <taxon>Bacteroidota</taxon>
        <taxon>Cytophagia</taxon>
        <taxon>Cytophagales</taxon>
        <taxon>Spirosomataceae</taxon>
        <taxon>Dyadobacter</taxon>
    </lineage>
</organism>
<dbReference type="Proteomes" id="UP000323994">
    <property type="component" value="Unassembled WGS sequence"/>
</dbReference>
<keyword evidence="3" id="KW-1185">Reference proteome</keyword>
<protein>
    <recommendedName>
        <fullName evidence="1">HTH LytTR-type domain-containing protein</fullName>
    </recommendedName>
</protein>
<gene>
    <name evidence="2" type="ORF">FEM33_11915</name>
</gene>
<evidence type="ECO:0000313" key="2">
    <source>
        <dbReference type="EMBL" id="KAA6439503.1"/>
    </source>
</evidence>
<dbReference type="GO" id="GO:0003677">
    <property type="term" value="F:DNA binding"/>
    <property type="evidence" value="ECO:0007669"/>
    <property type="project" value="InterPro"/>
</dbReference>